<reference evidence="1" key="1">
    <citation type="submission" date="2023-03" db="EMBL/GenBank/DDBJ databases">
        <title>Massive genome expansion in bonnet fungi (Mycena s.s.) driven by repeated elements and novel gene families across ecological guilds.</title>
        <authorList>
            <consortium name="Lawrence Berkeley National Laboratory"/>
            <person name="Harder C.B."/>
            <person name="Miyauchi S."/>
            <person name="Viragh M."/>
            <person name="Kuo A."/>
            <person name="Thoen E."/>
            <person name="Andreopoulos B."/>
            <person name="Lu D."/>
            <person name="Skrede I."/>
            <person name="Drula E."/>
            <person name="Henrissat B."/>
            <person name="Morin E."/>
            <person name="Kohler A."/>
            <person name="Barry K."/>
            <person name="LaButti K."/>
            <person name="Morin E."/>
            <person name="Salamov A."/>
            <person name="Lipzen A."/>
            <person name="Mereny Z."/>
            <person name="Hegedus B."/>
            <person name="Baldrian P."/>
            <person name="Stursova M."/>
            <person name="Weitz H."/>
            <person name="Taylor A."/>
            <person name="Grigoriev I.V."/>
            <person name="Nagy L.G."/>
            <person name="Martin F."/>
            <person name="Kauserud H."/>
        </authorList>
    </citation>
    <scope>NUCLEOTIDE SEQUENCE</scope>
    <source>
        <strain evidence="1">CBHHK067</strain>
    </source>
</reference>
<organism evidence="1 2">
    <name type="scientific">Mycena rosella</name>
    <name type="common">Pink bonnet</name>
    <name type="synonym">Agaricus rosellus</name>
    <dbReference type="NCBI Taxonomy" id="1033263"/>
    <lineage>
        <taxon>Eukaryota</taxon>
        <taxon>Fungi</taxon>
        <taxon>Dikarya</taxon>
        <taxon>Basidiomycota</taxon>
        <taxon>Agaricomycotina</taxon>
        <taxon>Agaricomycetes</taxon>
        <taxon>Agaricomycetidae</taxon>
        <taxon>Agaricales</taxon>
        <taxon>Marasmiineae</taxon>
        <taxon>Mycenaceae</taxon>
        <taxon>Mycena</taxon>
    </lineage>
</organism>
<gene>
    <name evidence="1" type="ORF">B0H17DRAFT_1205892</name>
</gene>
<sequence length="292" mass="32978">MTSIWEDEDAREVADPANQVKVGRPTWNHTPNTVLWMGMPPSFRNGVPHGLEKKMLEVEEDLALVVYPVLTLPNEVISQICNHWREIAISTPQLWTSIDLSRHHRQVGYDSYELLKTWFSRAKRLPLSLRSFRVHRGILALLPSFADRLQQLDLNISSFESSGLKSVPHFPHLRRLGTTLVSTELVILLKNCPSIRELDVPAWTRFISTVVPSSLTGLKITAPVSVEEFFHILTMYPLLSDLSCVLSNRITGTLPSTTTPGLQSLTLMGLYAHEQLNFLTAPNLRRLQVVDA</sequence>
<name>A0AAD7D6J3_MYCRO</name>
<evidence type="ECO:0000313" key="2">
    <source>
        <dbReference type="Proteomes" id="UP001221757"/>
    </source>
</evidence>
<evidence type="ECO:0008006" key="3">
    <source>
        <dbReference type="Google" id="ProtNLM"/>
    </source>
</evidence>
<dbReference type="Gene3D" id="3.80.10.10">
    <property type="entry name" value="Ribonuclease Inhibitor"/>
    <property type="match status" value="1"/>
</dbReference>
<dbReference type="Proteomes" id="UP001221757">
    <property type="component" value="Unassembled WGS sequence"/>
</dbReference>
<dbReference type="AlphaFoldDB" id="A0AAD7D6J3"/>
<dbReference type="SUPFAM" id="SSF52047">
    <property type="entry name" value="RNI-like"/>
    <property type="match status" value="1"/>
</dbReference>
<dbReference type="EMBL" id="JARKIE010000119">
    <property type="protein sequence ID" value="KAJ7681362.1"/>
    <property type="molecule type" value="Genomic_DNA"/>
</dbReference>
<evidence type="ECO:0000313" key="1">
    <source>
        <dbReference type="EMBL" id="KAJ7681362.1"/>
    </source>
</evidence>
<accession>A0AAD7D6J3</accession>
<proteinExistence type="predicted"/>
<dbReference type="InterPro" id="IPR032675">
    <property type="entry name" value="LRR_dom_sf"/>
</dbReference>
<keyword evidence="2" id="KW-1185">Reference proteome</keyword>
<comment type="caution">
    <text evidence="1">The sequence shown here is derived from an EMBL/GenBank/DDBJ whole genome shotgun (WGS) entry which is preliminary data.</text>
</comment>
<protein>
    <recommendedName>
        <fullName evidence="3">F-box domain-containing protein</fullName>
    </recommendedName>
</protein>